<sequence precursor="true">MKVFFTALLAGVIQFGIVHSASAESSLDKIKSTGVFKIATEGTYPPFTYHDASGTLTGFDVEIGREIAHRLNVKAEFTEGKWDGLIAGLDAKRYDAVLNQVAITPERKKKYDFSTPYIISKAVLITRQNNDNIKAFSDLKGKTSSHSLTSNYAQLAKRFGAAIVPTEGFNQAIDLVATGRADATINDNLSYLDFKKHKPNAPVKVVASEPNGDQVGILIRKGEPELQAAIDKALSDIKTDGTYLRISTQYFGTDVSK</sequence>
<accession>A0A1C0TY57</accession>
<evidence type="ECO:0000256" key="3">
    <source>
        <dbReference type="ARBA" id="ARBA00022729"/>
    </source>
</evidence>
<evidence type="ECO:0000259" key="6">
    <source>
        <dbReference type="SMART" id="SM00062"/>
    </source>
</evidence>
<dbReference type="STRING" id="286156.Ppb6_04378"/>
<dbReference type="AlphaFoldDB" id="A0A1C0TY57"/>
<gene>
    <name evidence="7" type="ORF">Ppb6_04378</name>
</gene>
<protein>
    <submittedName>
        <fullName evidence="7">Putative amino-acid ABC transporter-binding protein</fullName>
    </submittedName>
</protein>
<feature type="signal peptide" evidence="5">
    <location>
        <begin position="1"/>
        <end position="23"/>
    </location>
</feature>
<dbReference type="EMBL" id="LOMY01000202">
    <property type="protein sequence ID" value="OCQ50598.1"/>
    <property type="molecule type" value="Genomic_DNA"/>
</dbReference>
<comment type="similarity">
    <text evidence="2 4">Belongs to the bacterial solute-binding protein 3 family.</text>
</comment>
<evidence type="ECO:0000313" key="7">
    <source>
        <dbReference type="EMBL" id="OCQ50598.1"/>
    </source>
</evidence>
<dbReference type="GO" id="GO:0030288">
    <property type="term" value="C:outer membrane-bounded periplasmic space"/>
    <property type="evidence" value="ECO:0007669"/>
    <property type="project" value="UniProtKB-ARBA"/>
</dbReference>
<feature type="domain" description="Solute-binding protein family 3/N-terminal" evidence="6">
    <location>
        <begin position="35"/>
        <end position="254"/>
    </location>
</feature>
<name>A0A1C0TY57_9GAMM</name>
<evidence type="ECO:0000256" key="4">
    <source>
        <dbReference type="RuleBase" id="RU003744"/>
    </source>
</evidence>
<evidence type="ECO:0000256" key="2">
    <source>
        <dbReference type="ARBA" id="ARBA00010333"/>
    </source>
</evidence>
<evidence type="ECO:0000313" key="8">
    <source>
        <dbReference type="Proteomes" id="UP000093476"/>
    </source>
</evidence>
<dbReference type="PANTHER" id="PTHR35936">
    <property type="entry name" value="MEMBRANE-BOUND LYTIC MUREIN TRANSGLYCOSYLASE F"/>
    <property type="match status" value="1"/>
</dbReference>
<dbReference type="PROSITE" id="PS01039">
    <property type="entry name" value="SBP_BACTERIAL_3"/>
    <property type="match status" value="1"/>
</dbReference>
<feature type="chain" id="PRO_5008646584" evidence="5">
    <location>
        <begin position="24"/>
        <end position="257"/>
    </location>
</feature>
<proteinExistence type="inferred from homology"/>
<dbReference type="Gene3D" id="3.40.190.10">
    <property type="entry name" value="Periplasmic binding protein-like II"/>
    <property type="match status" value="2"/>
</dbReference>
<organism evidence="7 8">
    <name type="scientific">Photorhabdus australis subsp. thailandensis</name>
    <dbReference type="NCBI Taxonomy" id="2805096"/>
    <lineage>
        <taxon>Bacteria</taxon>
        <taxon>Pseudomonadati</taxon>
        <taxon>Pseudomonadota</taxon>
        <taxon>Gammaproteobacteria</taxon>
        <taxon>Enterobacterales</taxon>
        <taxon>Morganellaceae</taxon>
        <taxon>Photorhabdus</taxon>
    </lineage>
</organism>
<dbReference type="SMART" id="SM00062">
    <property type="entry name" value="PBPb"/>
    <property type="match status" value="1"/>
</dbReference>
<keyword evidence="3 5" id="KW-0732">Signal</keyword>
<evidence type="ECO:0000256" key="1">
    <source>
        <dbReference type="ARBA" id="ARBA00004196"/>
    </source>
</evidence>
<dbReference type="RefSeq" id="WP_036770328.1">
    <property type="nucleotide sequence ID" value="NZ_CAWMQZ010000202.1"/>
</dbReference>
<dbReference type="PANTHER" id="PTHR35936:SF34">
    <property type="entry name" value="ABC TRANSPORTER EXTRACELLULAR-BINDING PROTEIN YCKB-RELATED"/>
    <property type="match status" value="1"/>
</dbReference>
<dbReference type="InterPro" id="IPR018313">
    <property type="entry name" value="SBP_3_CS"/>
</dbReference>
<dbReference type="SUPFAM" id="SSF53850">
    <property type="entry name" value="Periplasmic binding protein-like II"/>
    <property type="match status" value="1"/>
</dbReference>
<keyword evidence="8" id="KW-1185">Reference proteome</keyword>
<comment type="caution">
    <text evidence="7">The sequence shown here is derived from an EMBL/GenBank/DDBJ whole genome shotgun (WGS) entry which is preliminary data.</text>
</comment>
<reference evidence="7 8" key="1">
    <citation type="submission" date="2015-12" db="EMBL/GenBank/DDBJ databases">
        <title>Genome comparisons provide insights into the role of secondary metabolites in the pathogenic phase of the Photorhabdus life cycle.</title>
        <authorList>
            <person name="Tobias N.J."/>
            <person name="Mishra B."/>
            <person name="Gupta D.K."/>
            <person name="Thines M."/>
            <person name="Stinear T.P."/>
            <person name="Bode H.B."/>
        </authorList>
    </citation>
    <scope>NUCLEOTIDE SEQUENCE [LARGE SCALE GENOMIC DNA]</scope>
    <source>
        <strain evidence="7 8">PB68.1</strain>
    </source>
</reference>
<evidence type="ECO:0000256" key="5">
    <source>
        <dbReference type="SAM" id="SignalP"/>
    </source>
</evidence>
<comment type="subcellular location">
    <subcellularLocation>
        <location evidence="1">Cell envelope</location>
    </subcellularLocation>
</comment>
<dbReference type="CDD" id="cd13711">
    <property type="entry name" value="PBP2_Ngo0372_TcyA"/>
    <property type="match status" value="1"/>
</dbReference>
<dbReference type="InterPro" id="IPR001638">
    <property type="entry name" value="Solute-binding_3/MltF_N"/>
</dbReference>
<dbReference type="PATRIC" id="fig|286156.4.peg.5009"/>
<dbReference type="Pfam" id="PF00497">
    <property type="entry name" value="SBP_bac_3"/>
    <property type="match status" value="1"/>
</dbReference>
<dbReference type="Proteomes" id="UP000093476">
    <property type="component" value="Unassembled WGS sequence"/>
</dbReference>